<keyword evidence="3" id="KW-0479">Metal-binding</keyword>
<dbReference type="PANTHER" id="PTHR24302:SF15">
    <property type="entry name" value="FATTY-ACID PEROXYGENASE"/>
    <property type="match status" value="1"/>
</dbReference>
<reference evidence="7" key="1">
    <citation type="journal article" date="2017" name="bioRxiv">
        <title>Comparative analysis of the genomes of Stylophora pistillata and Acropora digitifera provides evidence for extensive differences between species of corals.</title>
        <authorList>
            <person name="Voolstra C.R."/>
            <person name="Li Y."/>
            <person name="Liew Y.J."/>
            <person name="Baumgarten S."/>
            <person name="Zoccola D."/>
            <person name="Flot J.-F."/>
            <person name="Tambutte S."/>
            <person name="Allemand D."/>
            <person name="Aranda M."/>
        </authorList>
    </citation>
    <scope>NUCLEOTIDE SEQUENCE [LARGE SCALE GENOMIC DNA]</scope>
</reference>
<evidence type="ECO:0000256" key="3">
    <source>
        <dbReference type="ARBA" id="ARBA00022723"/>
    </source>
</evidence>
<dbReference type="Pfam" id="PF00067">
    <property type="entry name" value="p450"/>
    <property type="match status" value="1"/>
</dbReference>
<sequence length="368" mass="42656">MILGLSSAIADYACLWCKIHKDDRWDTSKPVNYYNEEPMRITDKLLQNVINEVLERDAVEDFEKPRGQPKGIFLNRLVKAISGLGISFSIWNKRNADGSESQKHGCIKKFTGQGVKKNSDKAKRIFFQRSNKWDAAKDILCTESRQWDLKQHERENQTYMKRKLEYWGHEISEIRKWKRSAIRNPSLSENEDMQHLTPREDFSKLTIKRLKEIMKERRHSTEGLSKLNKQELISLIERGDSVDVSNWFSKLTLELILSTAFGVDAAIQTDPNSEILRKAREIFGAPSSLRVLHRLPFGSNLLRFISHFKGGKGEYFENLAKEIIRKRLEEGTNERVDLLQLMLTANKSADYSSKLSEDELVAQSVFFL</sequence>
<dbReference type="GO" id="GO:0016705">
    <property type="term" value="F:oxidoreductase activity, acting on paired donors, with incorporation or reduction of molecular oxygen"/>
    <property type="evidence" value="ECO:0007669"/>
    <property type="project" value="InterPro"/>
</dbReference>
<evidence type="ECO:0000256" key="2">
    <source>
        <dbReference type="ARBA" id="ARBA00022617"/>
    </source>
</evidence>
<dbReference type="Proteomes" id="UP000225706">
    <property type="component" value="Unassembled WGS sequence"/>
</dbReference>
<dbReference type="AlphaFoldDB" id="A0A2B4SEL2"/>
<evidence type="ECO:0000313" key="7">
    <source>
        <dbReference type="Proteomes" id="UP000225706"/>
    </source>
</evidence>
<gene>
    <name evidence="6" type="primary">CYP3A14</name>
    <name evidence="6" type="ORF">AWC38_SpisGene7824</name>
</gene>
<proteinExistence type="inferred from homology"/>
<dbReference type="GO" id="GO:0005506">
    <property type="term" value="F:iron ion binding"/>
    <property type="evidence" value="ECO:0007669"/>
    <property type="project" value="InterPro"/>
</dbReference>
<dbReference type="Gene3D" id="1.10.630.10">
    <property type="entry name" value="Cytochrome P450"/>
    <property type="match status" value="1"/>
</dbReference>
<dbReference type="EMBL" id="LSMT01000102">
    <property type="protein sequence ID" value="PFX27483.1"/>
    <property type="molecule type" value="Genomic_DNA"/>
</dbReference>
<organism evidence="6 7">
    <name type="scientific">Stylophora pistillata</name>
    <name type="common">Smooth cauliflower coral</name>
    <dbReference type="NCBI Taxonomy" id="50429"/>
    <lineage>
        <taxon>Eukaryota</taxon>
        <taxon>Metazoa</taxon>
        <taxon>Cnidaria</taxon>
        <taxon>Anthozoa</taxon>
        <taxon>Hexacorallia</taxon>
        <taxon>Scleractinia</taxon>
        <taxon>Astrocoeniina</taxon>
        <taxon>Pocilloporidae</taxon>
        <taxon>Stylophora</taxon>
    </lineage>
</organism>
<dbReference type="SUPFAM" id="SSF48264">
    <property type="entry name" value="Cytochrome P450"/>
    <property type="match status" value="1"/>
</dbReference>
<evidence type="ECO:0000256" key="5">
    <source>
        <dbReference type="ARBA" id="ARBA00023004"/>
    </source>
</evidence>
<dbReference type="GO" id="GO:0008395">
    <property type="term" value="F:steroid hydroxylase activity"/>
    <property type="evidence" value="ECO:0007669"/>
    <property type="project" value="TreeGrafter"/>
</dbReference>
<dbReference type="OrthoDB" id="5989200at2759"/>
<keyword evidence="7" id="KW-1185">Reference proteome</keyword>
<dbReference type="InterPro" id="IPR036396">
    <property type="entry name" value="Cyt_P450_sf"/>
</dbReference>
<comment type="caution">
    <text evidence="6">The sequence shown here is derived from an EMBL/GenBank/DDBJ whole genome shotgun (WGS) entry which is preliminary data.</text>
</comment>
<dbReference type="GO" id="GO:0020037">
    <property type="term" value="F:heme binding"/>
    <property type="evidence" value="ECO:0007669"/>
    <property type="project" value="InterPro"/>
</dbReference>
<comment type="similarity">
    <text evidence="1">Belongs to the cytochrome P450 family.</text>
</comment>
<dbReference type="STRING" id="50429.A0A2B4SEL2"/>
<name>A0A2B4SEL2_STYPI</name>
<dbReference type="InterPro" id="IPR050705">
    <property type="entry name" value="Cytochrome_P450_3A"/>
</dbReference>
<evidence type="ECO:0000256" key="1">
    <source>
        <dbReference type="ARBA" id="ARBA00010617"/>
    </source>
</evidence>
<dbReference type="PANTHER" id="PTHR24302">
    <property type="entry name" value="CYTOCHROME P450 FAMILY 3"/>
    <property type="match status" value="1"/>
</dbReference>
<protein>
    <submittedName>
        <fullName evidence="6">Cytochrome P450 3A14</fullName>
    </submittedName>
</protein>
<keyword evidence="4" id="KW-0560">Oxidoreductase</keyword>
<evidence type="ECO:0000256" key="4">
    <source>
        <dbReference type="ARBA" id="ARBA00023002"/>
    </source>
</evidence>
<accession>A0A2B4SEL2</accession>
<evidence type="ECO:0000313" key="6">
    <source>
        <dbReference type="EMBL" id="PFX27483.1"/>
    </source>
</evidence>
<dbReference type="InterPro" id="IPR001128">
    <property type="entry name" value="Cyt_P450"/>
</dbReference>
<keyword evidence="5" id="KW-0408">Iron</keyword>
<keyword evidence="2" id="KW-0349">Heme</keyword>